<dbReference type="AlphaFoldDB" id="A0AAJ2NQU4"/>
<evidence type="ECO:0000256" key="2">
    <source>
        <dbReference type="ARBA" id="ARBA00007935"/>
    </source>
</evidence>
<feature type="transmembrane region" description="Helical" evidence="8">
    <location>
        <begin position="277"/>
        <end position="295"/>
    </location>
</feature>
<dbReference type="RefSeq" id="WP_323467424.1">
    <property type="nucleotide sequence ID" value="NZ_CP144224.1"/>
</dbReference>
<dbReference type="FunFam" id="1.10.3470.10:FF:000001">
    <property type="entry name" value="Vitamin B12 ABC transporter permease BtuC"/>
    <property type="match status" value="1"/>
</dbReference>
<keyword evidence="3" id="KW-0813">Transport</keyword>
<feature type="transmembrane region" description="Helical" evidence="8">
    <location>
        <begin position="639"/>
        <end position="657"/>
    </location>
</feature>
<feature type="transmembrane region" description="Helical" evidence="8">
    <location>
        <begin position="92"/>
        <end position="112"/>
    </location>
</feature>
<dbReference type="Gene3D" id="1.10.3470.10">
    <property type="entry name" value="ABC transporter involved in vitamin B12 uptake, BtuC"/>
    <property type="match status" value="2"/>
</dbReference>
<name>A0AAJ2NQU4_ALKPS</name>
<evidence type="ECO:0000256" key="3">
    <source>
        <dbReference type="ARBA" id="ARBA00022448"/>
    </source>
</evidence>
<dbReference type="SUPFAM" id="SSF81345">
    <property type="entry name" value="ABC transporter involved in vitamin B12 uptake, BtuC"/>
    <property type="match status" value="2"/>
</dbReference>
<evidence type="ECO:0000313" key="10">
    <source>
        <dbReference type="Proteomes" id="UP001285636"/>
    </source>
</evidence>
<keyword evidence="4" id="KW-1003">Cell membrane</keyword>
<feature type="transmembrane region" description="Helical" evidence="8">
    <location>
        <begin position="569"/>
        <end position="599"/>
    </location>
</feature>
<dbReference type="CDD" id="cd06550">
    <property type="entry name" value="TM_ABC_iron-siderophores_like"/>
    <property type="match status" value="2"/>
</dbReference>
<evidence type="ECO:0000256" key="5">
    <source>
        <dbReference type="ARBA" id="ARBA00022692"/>
    </source>
</evidence>
<feature type="transmembrane region" description="Helical" evidence="8">
    <location>
        <begin position="118"/>
        <end position="138"/>
    </location>
</feature>
<evidence type="ECO:0000256" key="6">
    <source>
        <dbReference type="ARBA" id="ARBA00022989"/>
    </source>
</evidence>
<feature type="transmembrane region" description="Helical" evidence="8">
    <location>
        <begin position="451"/>
        <end position="472"/>
    </location>
</feature>
<evidence type="ECO:0000313" key="9">
    <source>
        <dbReference type="EMBL" id="MDV2886813.1"/>
    </source>
</evidence>
<dbReference type="Proteomes" id="UP001285636">
    <property type="component" value="Unassembled WGS sequence"/>
</dbReference>
<dbReference type="InterPro" id="IPR037294">
    <property type="entry name" value="ABC_BtuC-like"/>
</dbReference>
<feature type="transmembrane region" description="Helical" evidence="8">
    <location>
        <begin position="425"/>
        <end position="444"/>
    </location>
</feature>
<dbReference type="EMBL" id="JAWJAY010000005">
    <property type="protein sequence ID" value="MDV2886813.1"/>
    <property type="molecule type" value="Genomic_DNA"/>
</dbReference>
<feature type="transmembrane region" description="Helical" evidence="8">
    <location>
        <begin position="396"/>
        <end position="413"/>
    </location>
</feature>
<dbReference type="PANTHER" id="PTHR30472:SF37">
    <property type="entry name" value="FE(3+) DICITRATE TRANSPORT SYSTEM PERMEASE PROTEIN FECD-RELATED"/>
    <property type="match status" value="1"/>
</dbReference>
<feature type="transmembrane region" description="Helical" evidence="8">
    <location>
        <begin position="344"/>
        <end position="375"/>
    </location>
</feature>
<sequence>MSKPTTRRKSIFLFGVGFLLLFITSLVHISQGQAGYSVMTLLTEVWTNGRVQDVVLGLRLPRVVIGILAGGALAVAGVLLQTITKNPLASASTLGMNAGAHLFVISALIFMPGTLGQFPFLVAFLGAACASLLVMMLVGKAMEPVRVALTGMVVALLFSSITGSLQLIFENETNGLFLWGSGTLVQLDWSGVQFAVGFILAGVGIALLNAKSLDVLTLGEDIATSLGQPVQRVKAFAWISAILLAATTVSVVGPIGFVGLIAPHLVRMMGIKGHQPLIIHSFLWGAILLITADVLARWIQPGQEIPVGAMTALIGGPWLMYLAYKTGKKHSRRQTKLGGHTVSMPYPLLLMAGAMVAVIVTALSVSYGAGSFFSWNDWLNQAYLSPFVWEFRVPRILTAFVVGMLLAMCGVLLQGVLRNPLADPTVLGITSGGGAGAMIFLVLFPAASIQFLPFAAMIGAAVSIGIILLVTWRSNWEPILLALMGVAVSAVGSAIIQIMVVKAKMGVAPALAWLAGSTYAKSWSHLQIVLVVALITIPLGWFLSRKLDLLSFGDDVSTGLGMNVGQTRILAIMLGVAMGAASVSIVGTIGFIGLLAPHAVRRLVGVEHRRLIPLSLLLGGILLVAADFVGRYILAPKEIPAGLVVAVLGTPYILYLLRKT</sequence>
<dbReference type="GO" id="GO:0005886">
    <property type="term" value="C:plasma membrane"/>
    <property type="evidence" value="ECO:0007669"/>
    <property type="project" value="UniProtKB-SubCell"/>
</dbReference>
<dbReference type="Pfam" id="PF01032">
    <property type="entry name" value="FecCD"/>
    <property type="match status" value="2"/>
</dbReference>
<keyword evidence="5 8" id="KW-0812">Transmembrane</keyword>
<reference evidence="9" key="1">
    <citation type="submission" date="2023-10" db="EMBL/GenBank/DDBJ databases">
        <title>Screening of Alkalihalophilus pseudofirmusBZ-TG-HK211 and Its Alleviation of Salt Stress on Rapeseed Growth.</title>
        <authorList>
            <person name="Zhao B."/>
            <person name="Guo T."/>
        </authorList>
    </citation>
    <scope>NUCLEOTIDE SEQUENCE</scope>
    <source>
        <strain evidence="9">BZ-TG-HK211</strain>
    </source>
</reference>
<feature type="transmembrane region" description="Helical" evidence="8">
    <location>
        <begin position="58"/>
        <end position="80"/>
    </location>
</feature>
<gene>
    <name evidence="9" type="primary">fhuB</name>
    <name evidence="9" type="ORF">RYX45_16595</name>
</gene>
<feature type="transmembrane region" description="Helical" evidence="8">
    <location>
        <begin position="235"/>
        <end position="257"/>
    </location>
</feature>
<organism evidence="9 10">
    <name type="scientific">Alkalihalophilus pseudofirmus</name>
    <name type="common">Bacillus pseudofirmus</name>
    <dbReference type="NCBI Taxonomy" id="79885"/>
    <lineage>
        <taxon>Bacteria</taxon>
        <taxon>Bacillati</taxon>
        <taxon>Bacillota</taxon>
        <taxon>Bacilli</taxon>
        <taxon>Bacillales</taxon>
        <taxon>Bacillaceae</taxon>
        <taxon>Alkalihalophilus</taxon>
    </lineage>
</organism>
<dbReference type="NCBIfam" id="NF007871">
    <property type="entry name" value="PRK10577.2-2"/>
    <property type="match status" value="1"/>
</dbReference>
<feature type="transmembrane region" description="Helical" evidence="8">
    <location>
        <begin position="307"/>
        <end position="324"/>
    </location>
</feature>
<dbReference type="PANTHER" id="PTHR30472">
    <property type="entry name" value="FERRIC ENTEROBACTIN TRANSPORT SYSTEM PERMEASE PROTEIN"/>
    <property type="match status" value="1"/>
</dbReference>
<feature type="transmembrane region" description="Helical" evidence="8">
    <location>
        <begin position="611"/>
        <end position="633"/>
    </location>
</feature>
<keyword evidence="6 8" id="KW-1133">Transmembrane helix</keyword>
<dbReference type="GO" id="GO:0033214">
    <property type="term" value="P:siderophore-iron import into cell"/>
    <property type="evidence" value="ECO:0007669"/>
    <property type="project" value="TreeGrafter"/>
</dbReference>
<keyword evidence="7 8" id="KW-0472">Membrane</keyword>
<dbReference type="InterPro" id="IPR000522">
    <property type="entry name" value="ABC_transptr_permease_BtuC"/>
</dbReference>
<accession>A0AAJ2NQU4</accession>
<comment type="caution">
    <text evidence="9">The sequence shown here is derived from an EMBL/GenBank/DDBJ whole genome shotgun (WGS) entry which is preliminary data.</text>
</comment>
<feature type="transmembrane region" description="Helical" evidence="8">
    <location>
        <begin position="478"/>
        <end position="501"/>
    </location>
</feature>
<comment type="subcellular location">
    <subcellularLocation>
        <location evidence="1">Cell membrane</location>
        <topology evidence="1">Multi-pass membrane protein</topology>
    </subcellularLocation>
</comment>
<feature type="transmembrane region" description="Helical" evidence="8">
    <location>
        <begin position="522"/>
        <end position="543"/>
    </location>
</feature>
<feature type="transmembrane region" description="Helical" evidence="8">
    <location>
        <begin position="189"/>
        <end position="208"/>
    </location>
</feature>
<evidence type="ECO:0000256" key="4">
    <source>
        <dbReference type="ARBA" id="ARBA00022475"/>
    </source>
</evidence>
<evidence type="ECO:0000256" key="7">
    <source>
        <dbReference type="ARBA" id="ARBA00023136"/>
    </source>
</evidence>
<evidence type="ECO:0000256" key="1">
    <source>
        <dbReference type="ARBA" id="ARBA00004651"/>
    </source>
</evidence>
<proteinExistence type="inferred from homology"/>
<comment type="similarity">
    <text evidence="2">Belongs to the binding-protein-dependent transport system permease family. FecCD subfamily.</text>
</comment>
<dbReference type="GO" id="GO:0022857">
    <property type="term" value="F:transmembrane transporter activity"/>
    <property type="evidence" value="ECO:0007669"/>
    <property type="project" value="InterPro"/>
</dbReference>
<protein>
    <submittedName>
        <fullName evidence="9">Fe(3+)-hydroxamate ABC transporter permease FhuB</fullName>
    </submittedName>
</protein>
<feature type="transmembrane region" description="Helical" evidence="8">
    <location>
        <begin position="145"/>
        <end position="169"/>
    </location>
</feature>
<evidence type="ECO:0000256" key="8">
    <source>
        <dbReference type="SAM" id="Phobius"/>
    </source>
</evidence>